<organism evidence="1 2">
    <name type="scientific">Streptomyces longisporus</name>
    <dbReference type="NCBI Taxonomy" id="1948"/>
    <lineage>
        <taxon>Bacteria</taxon>
        <taxon>Bacillati</taxon>
        <taxon>Actinomycetota</taxon>
        <taxon>Actinomycetes</taxon>
        <taxon>Kitasatosporales</taxon>
        <taxon>Streptomycetaceae</taxon>
        <taxon>Streptomyces</taxon>
    </lineage>
</organism>
<reference evidence="2" key="1">
    <citation type="journal article" date="2019" name="Int. J. Syst. Evol. Microbiol.">
        <title>The Global Catalogue of Microorganisms (GCM) 10K type strain sequencing project: providing services to taxonomists for standard genome sequencing and annotation.</title>
        <authorList>
            <consortium name="The Broad Institute Genomics Platform"/>
            <consortium name="The Broad Institute Genome Sequencing Center for Infectious Disease"/>
            <person name="Wu L."/>
            <person name="Ma J."/>
        </authorList>
    </citation>
    <scope>NUCLEOTIDE SEQUENCE [LARGE SCALE GENOMIC DNA]</scope>
    <source>
        <strain evidence="2">JCM 4395</strain>
    </source>
</reference>
<accession>A0ABP6AT86</accession>
<gene>
    <name evidence="1" type="ORF">GCM10010276_87270</name>
</gene>
<dbReference type="EMBL" id="BAAASG010000029">
    <property type="protein sequence ID" value="GAA2522744.1"/>
    <property type="molecule type" value="Genomic_DNA"/>
</dbReference>
<protein>
    <recommendedName>
        <fullName evidence="3">HEAT repeat domain-containing protein</fullName>
    </recommendedName>
</protein>
<evidence type="ECO:0008006" key="3">
    <source>
        <dbReference type="Google" id="ProtNLM"/>
    </source>
</evidence>
<comment type="caution">
    <text evidence="1">The sequence shown here is derived from an EMBL/GenBank/DDBJ whole genome shotgun (WGS) entry which is preliminary data.</text>
</comment>
<name>A0ABP6AT86_STRLO</name>
<evidence type="ECO:0000313" key="1">
    <source>
        <dbReference type="EMBL" id="GAA2522744.1"/>
    </source>
</evidence>
<keyword evidence="2" id="KW-1185">Reference proteome</keyword>
<evidence type="ECO:0000313" key="2">
    <source>
        <dbReference type="Proteomes" id="UP001501777"/>
    </source>
</evidence>
<dbReference type="Proteomes" id="UP001501777">
    <property type="component" value="Unassembled WGS sequence"/>
</dbReference>
<sequence>MTDGQGAAEPKHSPESWIQRYKWTSTCSVEIFVSRMQSFREGRATMQPQPANAVRALHAFAVLRRIDELVQSARKFDHPQDAINMLAVAALCREPWEAAALAVEQYDTELREEGDVRATPYTDGIIHDVACQRTAVDVATFIRKCSESGRPQLVDKTLDAFIRPSSGRTHLDKALLHIALRGEGCDDAAGDLLHRTLQAIDKNGATGTAEADPAEFRDLVGSLRRLSPSERILEKWVDKQLDVPDHVPPTRRIVAALIAGAQDGEDTLAEHVGTRLSENHVAGICSHLTKEAPAKCRLIREHVAARVNLDDLARIIKEWHRPDGVLAGTTKDLLADVVARGGAGRAGPRPVADLESLATALGNVNADPECRRLLWNAAAAHTEGRSGADLAHLLCKVEQSSDRRRAERTIARRLAVHLLKEDAEADLFVDYVETLRTSAGAGAETAVHLARKELADPSAADWAQGSARIVGKIVAGLYDRRLMRDGEDLLERCLENEQLITPEDVCVIVRQLRDSAMPEEARFLVLRATVGRWSDALHRDQTVDELKDQGFHAEAAQVIRSLR</sequence>
<proteinExistence type="predicted"/>
<dbReference type="RefSeq" id="WP_344406833.1">
    <property type="nucleotide sequence ID" value="NZ_BAAASG010000029.1"/>
</dbReference>